<evidence type="ECO:0000313" key="7">
    <source>
        <dbReference type="Proteomes" id="UP000094569"/>
    </source>
</evidence>
<proteinExistence type="predicted"/>
<dbReference type="Proteomes" id="UP000094569">
    <property type="component" value="Unassembled WGS sequence"/>
</dbReference>
<feature type="domain" description="CBS" evidence="5">
    <location>
        <begin position="200"/>
        <end position="260"/>
    </location>
</feature>
<keyword evidence="2 3" id="KW-0129">CBS domain</keyword>
<dbReference type="SUPFAM" id="SSF54631">
    <property type="entry name" value="CBS-domain pair"/>
    <property type="match status" value="2"/>
</dbReference>
<dbReference type="Pfam" id="PF00571">
    <property type="entry name" value="CBS"/>
    <property type="match status" value="2"/>
</dbReference>
<dbReference type="AlphaFoldDB" id="A0A1E3BR97"/>
<feature type="region of interest" description="Disordered" evidence="4">
    <location>
        <begin position="1"/>
        <end position="70"/>
    </location>
</feature>
<organism evidence="6 7">
    <name type="scientific">Aspergillus cristatus</name>
    <name type="common">Chinese Fuzhuan brick tea-fermentation fungus</name>
    <name type="synonym">Eurotium cristatum</name>
    <dbReference type="NCBI Taxonomy" id="573508"/>
    <lineage>
        <taxon>Eukaryota</taxon>
        <taxon>Fungi</taxon>
        <taxon>Dikarya</taxon>
        <taxon>Ascomycota</taxon>
        <taxon>Pezizomycotina</taxon>
        <taxon>Eurotiomycetes</taxon>
        <taxon>Eurotiomycetidae</taxon>
        <taxon>Eurotiales</taxon>
        <taxon>Aspergillaceae</taxon>
        <taxon>Aspergillus</taxon>
        <taxon>Aspergillus subgen. Aspergillus</taxon>
    </lineage>
</organism>
<dbReference type="GO" id="GO:0042149">
    <property type="term" value="P:cellular response to glucose starvation"/>
    <property type="evidence" value="ECO:0007669"/>
    <property type="project" value="TreeGrafter"/>
</dbReference>
<feature type="compositionally biased region" description="Basic residues" evidence="4">
    <location>
        <begin position="39"/>
        <end position="52"/>
    </location>
</feature>
<protein>
    <submittedName>
        <fullName evidence="6">Protein sds23</fullName>
    </submittedName>
</protein>
<dbReference type="CDD" id="cd02205">
    <property type="entry name" value="CBS_pair_SF"/>
    <property type="match status" value="1"/>
</dbReference>
<dbReference type="EMBL" id="JXNT01000001">
    <property type="protein sequence ID" value="ODM23475.1"/>
    <property type="molecule type" value="Genomic_DNA"/>
</dbReference>
<dbReference type="Gene3D" id="3.10.580.10">
    <property type="entry name" value="CBS-domain"/>
    <property type="match status" value="2"/>
</dbReference>
<dbReference type="PANTHER" id="PTHR13780">
    <property type="entry name" value="AMP-ACTIVATED PROTEIN KINASE, GAMMA REGULATORY SUBUNIT"/>
    <property type="match status" value="1"/>
</dbReference>
<feature type="compositionally biased region" description="Polar residues" evidence="4">
    <location>
        <begin position="437"/>
        <end position="458"/>
    </location>
</feature>
<evidence type="ECO:0000313" key="6">
    <source>
        <dbReference type="EMBL" id="ODM23475.1"/>
    </source>
</evidence>
<dbReference type="STRING" id="573508.A0A1E3BR97"/>
<feature type="compositionally biased region" description="Low complexity" evidence="4">
    <location>
        <begin position="10"/>
        <end position="23"/>
    </location>
</feature>
<keyword evidence="1" id="KW-0677">Repeat</keyword>
<dbReference type="PANTHER" id="PTHR13780:SF36">
    <property type="entry name" value="CBS DOMAIN-CONTAINING PROTEIN"/>
    <property type="match status" value="1"/>
</dbReference>
<evidence type="ECO:0000256" key="4">
    <source>
        <dbReference type="SAM" id="MobiDB-lite"/>
    </source>
</evidence>
<gene>
    <name evidence="6" type="ORF">SI65_01064</name>
</gene>
<dbReference type="InterPro" id="IPR050511">
    <property type="entry name" value="AMPK_gamma/SDS23_families"/>
</dbReference>
<evidence type="ECO:0000256" key="2">
    <source>
        <dbReference type="ARBA" id="ARBA00023122"/>
    </source>
</evidence>
<feature type="region of interest" description="Disordered" evidence="4">
    <location>
        <begin position="437"/>
        <end position="500"/>
    </location>
</feature>
<reference evidence="6 7" key="1">
    <citation type="journal article" date="2016" name="BMC Genomics">
        <title>Comparative genomic and transcriptomic analyses of the Fuzhuan brick tea-fermentation fungus Aspergillus cristatus.</title>
        <authorList>
            <person name="Ge Y."/>
            <person name="Wang Y."/>
            <person name="Liu Y."/>
            <person name="Tan Y."/>
            <person name="Ren X."/>
            <person name="Zhang X."/>
            <person name="Hyde K.D."/>
            <person name="Liu Y."/>
            <person name="Liu Z."/>
        </authorList>
    </citation>
    <scope>NUCLEOTIDE SEQUENCE [LARGE SCALE GENOMIC DNA]</scope>
    <source>
        <strain evidence="6 7">GZAAS20.1005</strain>
    </source>
</reference>
<sequence length="500" mass="53589">MASPRQSLEAAAAGSSNGSAVVSPRSSIDSRTSGIRNQSARRSHISTNHSHRQSFSETLRAPGSPLTRRQPSITNAGVLSLIDNPPVPNDPDPKFAGRDWRHISIGELVSPDDLKFVEVDTGIEEATDALIESNIAVLLIRETPEHKSAVGTFDFSDLNAYLLLAAGLTQPDDDLLGLYGELARKAQEGSKIPLRDVKDLGKKEPMTTLPATANVMSAVETFGGGVHRVVVVDETNNNEVVGIFSQFRLVKFLWENGRTFPTVDQLYPNSLGDLGIGSRAVLSINADRPLSEALRLMYEEGISSVAVVDNHLNVVGNISSTDVKLLTRSSSLPLLHNTCTHFVSVILSTRGLIDGKDSFPVFHVNPSSTLAHTVAKLVMGDRPALTSVIRTLDTVTFYNPSCTQHSIKPSSVTAHITKADSAVKPQQQPILAHSAPITTAGNSHTGTVNSRISTTRSTPVRPIAWRSQLDGYSESTGTGQRAKPGGSHGEPRAPAAEQQF</sequence>
<feature type="domain" description="CBS" evidence="5">
    <location>
        <begin position="277"/>
        <end position="334"/>
    </location>
</feature>
<dbReference type="InterPro" id="IPR046342">
    <property type="entry name" value="CBS_dom_sf"/>
</dbReference>
<dbReference type="VEuPathDB" id="FungiDB:SI65_01064"/>
<dbReference type="InterPro" id="IPR000644">
    <property type="entry name" value="CBS_dom"/>
</dbReference>
<dbReference type="PROSITE" id="PS51371">
    <property type="entry name" value="CBS"/>
    <property type="match status" value="2"/>
</dbReference>
<dbReference type="GO" id="GO:0004865">
    <property type="term" value="F:protein serine/threonine phosphatase inhibitor activity"/>
    <property type="evidence" value="ECO:0007669"/>
    <property type="project" value="TreeGrafter"/>
</dbReference>
<accession>A0A1E3BR97</accession>
<name>A0A1E3BR97_ASPCR</name>
<evidence type="ECO:0000256" key="3">
    <source>
        <dbReference type="PROSITE-ProRule" id="PRU00703"/>
    </source>
</evidence>
<evidence type="ECO:0000259" key="5">
    <source>
        <dbReference type="PROSITE" id="PS51371"/>
    </source>
</evidence>
<dbReference type="OrthoDB" id="449052at2759"/>
<evidence type="ECO:0000256" key="1">
    <source>
        <dbReference type="ARBA" id="ARBA00022737"/>
    </source>
</evidence>
<keyword evidence="7" id="KW-1185">Reference proteome</keyword>
<feature type="compositionally biased region" description="Polar residues" evidence="4">
    <location>
        <begin position="24"/>
        <end position="38"/>
    </location>
</feature>
<comment type="caution">
    <text evidence="6">The sequence shown here is derived from an EMBL/GenBank/DDBJ whole genome shotgun (WGS) entry which is preliminary data.</text>
</comment>
<dbReference type="SMART" id="SM00116">
    <property type="entry name" value="CBS"/>
    <property type="match status" value="2"/>
</dbReference>